<reference evidence="2" key="2">
    <citation type="submission" date="2022-10" db="EMBL/GenBank/DDBJ databases">
        <authorList>
            <person name="Aronson H.S."/>
        </authorList>
    </citation>
    <scope>NUCLEOTIDE SEQUENCE</scope>
    <source>
        <strain evidence="2">RS19-109</strain>
    </source>
</reference>
<accession>A0A9X4MC49</accession>
<name>A0A9X4MC49_9BACT</name>
<dbReference type="SUPFAM" id="SSF64376">
    <property type="entry name" value="YlxR-like"/>
    <property type="match status" value="1"/>
</dbReference>
<feature type="domain" description="YlxR" evidence="1">
    <location>
        <begin position="31"/>
        <end position="97"/>
    </location>
</feature>
<organism evidence="2 3">
    <name type="scientific">Thiovibrio frasassiensis</name>
    <dbReference type="NCBI Taxonomy" id="2984131"/>
    <lineage>
        <taxon>Bacteria</taxon>
        <taxon>Pseudomonadati</taxon>
        <taxon>Thermodesulfobacteriota</taxon>
        <taxon>Desulfobulbia</taxon>
        <taxon>Desulfobulbales</taxon>
        <taxon>Thiovibrionaceae</taxon>
        <taxon>Thiovibrio</taxon>
    </lineage>
</organism>
<comment type="caution">
    <text evidence="2">The sequence shown here is derived from an EMBL/GenBank/DDBJ whole genome shotgun (WGS) entry which is preliminary data.</text>
</comment>
<evidence type="ECO:0000259" key="1">
    <source>
        <dbReference type="Pfam" id="PF04296"/>
    </source>
</evidence>
<dbReference type="Proteomes" id="UP001154240">
    <property type="component" value="Unassembled WGS sequence"/>
</dbReference>
<evidence type="ECO:0000313" key="3">
    <source>
        <dbReference type="Proteomes" id="UP001154240"/>
    </source>
</evidence>
<dbReference type="RefSeq" id="WP_307631864.1">
    <property type="nucleotide sequence ID" value="NZ_JAPHEH010000001.1"/>
</dbReference>
<sequence length="111" mass="12820">MSQNRRQPRMEINKSLCMTTVSEEKGKAPIRTCLGCRQRKAQQVMWRFAVDNSGRVVKDFRGKHDGRHAYCCQDDSCLQKFFKNKKGLSRAFRQQVLGFDEGLQGLFGSEQ</sequence>
<dbReference type="PANTHER" id="PTHR34215:SF1">
    <property type="entry name" value="YLXR DOMAIN-CONTAINING PROTEIN"/>
    <property type="match status" value="1"/>
</dbReference>
<dbReference type="Gene3D" id="3.30.1230.10">
    <property type="entry name" value="YlxR-like"/>
    <property type="match status" value="1"/>
</dbReference>
<dbReference type="PANTHER" id="PTHR34215">
    <property type="entry name" value="BLL0784 PROTEIN"/>
    <property type="match status" value="1"/>
</dbReference>
<dbReference type="AlphaFoldDB" id="A0A9X4MC49"/>
<protein>
    <submittedName>
        <fullName evidence="2">YlxR family protein</fullName>
    </submittedName>
</protein>
<gene>
    <name evidence="2" type="ORF">OLX77_01750</name>
</gene>
<dbReference type="InterPro" id="IPR007393">
    <property type="entry name" value="YlxR_dom"/>
</dbReference>
<evidence type="ECO:0000313" key="2">
    <source>
        <dbReference type="EMBL" id="MDG4474884.1"/>
    </source>
</evidence>
<dbReference type="InterPro" id="IPR037465">
    <property type="entry name" value="YlxR"/>
</dbReference>
<dbReference type="InterPro" id="IPR035931">
    <property type="entry name" value="YlxR-like_sf"/>
</dbReference>
<reference evidence="2" key="1">
    <citation type="journal article" date="2022" name="bioRxiv">
        <title>Thiovibrio frasassiensisgen. nov., sp. nov., an autotrophic, elemental sulfur disproportionating bacterium isolated from sulfidic karst sediment, and proposal of Thiovibrionaceae fam. nov.</title>
        <authorList>
            <person name="Aronson H."/>
            <person name="Thomas C."/>
            <person name="Bhattacharyya M."/>
            <person name="Eckstein S."/>
            <person name="Jensen S."/>
            <person name="Barco R."/>
            <person name="Macalady J."/>
            <person name="Amend J."/>
        </authorList>
    </citation>
    <scope>NUCLEOTIDE SEQUENCE</scope>
    <source>
        <strain evidence="2">RS19-109</strain>
    </source>
</reference>
<dbReference type="Pfam" id="PF04296">
    <property type="entry name" value="YlxR"/>
    <property type="match status" value="1"/>
</dbReference>
<keyword evidence="3" id="KW-1185">Reference proteome</keyword>
<dbReference type="EMBL" id="JAPHEH010000001">
    <property type="protein sequence ID" value="MDG4474884.1"/>
    <property type="molecule type" value="Genomic_DNA"/>
</dbReference>
<proteinExistence type="predicted"/>